<dbReference type="OrthoDB" id="6070751at2759"/>
<evidence type="ECO:0000256" key="6">
    <source>
        <dbReference type="PROSITE-ProRule" id="PRU10141"/>
    </source>
</evidence>
<feature type="region of interest" description="Disordered" evidence="7">
    <location>
        <begin position="208"/>
        <end position="241"/>
    </location>
</feature>
<dbReference type="InterPro" id="IPR007110">
    <property type="entry name" value="Ig-like_dom"/>
</dbReference>
<dbReference type="InterPro" id="IPR017441">
    <property type="entry name" value="Protein_kinase_ATP_BS"/>
</dbReference>
<name>A0A401SIG1_CHIPU</name>
<dbReference type="PROSITE" id="PS50853">
    <property type="entry name" value="FN3"/>
    <property type="match status" value="1"/>
</dbReference>
<keyword evidence="4 6" id="KW-0067">ATP-binding</keyword>
<dbReference type="Pfam" id="PF07679">
    <property type="entry name" value="I-set"/>
    <property type="match status" value="3"/>
</dbReference>
<feature type="domain" description="Ig-like" evidence="9">
    <location>
        <begin position="238"/>
        <end position="326"/>
    </location>
</feature>
<evidence type="ECO:0000256" key="4">
    <source>
        <dbReference type="ARBA" id="ARBA00022840"/>
    </source>
</evidence>
<proteinExistence type="inferred from homology"/>
<dbReference type="InterPro" id="IPR036116">
    <property type="entry name" value="FN3_sf"/>
</dbReference>
<dbReference type="GO" id="GO:0055013">
    <property type="term" value="P:cardiac muscle cell development"/>
    <property type="evidence" value="ECO:0007669"/>
    <property type="project" value="UniProtKB-ARBA"/>
</dbReference>
<dbReference type="InterPro" id="IPR003599">
    <property type="entry name" value="Ig_sub"/>
</dbReference>
<dbReference type="SMART" id="SM00220">
    <property type="entry name" value="S_TKc"/>
    <property type="match status" value="1"/>
</dbReference>
<feature type="region of interest" description="Disordered" evidence="7">
    <location>
        <begin position="33"/>
        <end position="56"/>
    </location>
</feature>
<feature type="region of interest" description="Disordered" evidence="7">
    <location>
        <begin position="753"/>
        <end position="773"/>
    </location>
</feature>
<evidence type="ECO:0000313" key="12">
    <source>
        <dbReference type="Proteomes" id="UP000287033"/>
    </source>
</evidence>
<evidence type="ECO:0000313" key="11">
    <source>
        <dbReference type="EMBL" id="GCC30188.1"/>
    </source>
</evidence>
<dbReference type="Proteomes" id="UP000287033">
    <property type="component" value="Unassembled WGS sequence"/>
</dbReference>
<dbReference type="GO" id="GO:0004672">
    <property type="term" value="F:protein kinase activity"/>
    <property type="evidence" value="ECO:0007669"/>
    <property type="project" value="InterPro"/>
</dbReference>
<feature type="compositionally biased region" description="Polar residues" evidence="7">
    <location>
        <begin position="167"/>
        <end position="183"/>
    </location>
</feature>
<evidence type="ECO:0000256" key="5">
    <source>
        <dbReference type="ARBA" id="ARBA00023319"/>
    </source>
</evidence>
<evidence type="ECO:0000259" key="8">
    <source>
        <dbReference type="PROSITE" id="PS50011"/>
    </source>
</evidence>
<dbReference type="CDD" id="cd00063">
    <property type="entry name" value="FN3"/>
    <property type="match status" value="1"/>
</dbReference>
<dbReference type="InterPro" id="IPR003598">
    <property type="entry name" value="Ig_sub2"/>
</dbReference>
<dbReference type="SMART" id="SM00409">
    <property type="entry name" value="IG"/>
    <property type="match status" value="3"/>
</dbReference>
<dbReference type="PROSITE" id="PS00107">
    <property type="entry name" value="PROTEIN_KINASE_ATP"/>
    <property type="match status" value="1"/>
</dbReference>
<organism evidence="11 12">
    <name type="scientific">Chiloscyllium punctatum</name>
    <name type="common">Brownbanded bambooshark</name>
    <name type="synonym">Hemiscyllium punctatum</name>
    <dbReference type="NCBI Taxonomy" id="137246"/>
    <lineage>
        <taxon>Eukaryota</taxon>
        <taxon>Metazoa</taxon>
        <taxon>Chordata</taxon>
        <taxon>Craniata</taxon>
        <taxon>Vertebrata</taxon>
        <taxon>Chondrichthyes</taxon>
        <taxon>Elasmobranchii</taxon>
        <taxon>Galeomorphii</taxon>
        <taxon>Galeoidea</taxon>
        <taxon>Orectolobiformes</taxon>
        <taxon>Hemiscylliidae</taxon>
        <taxon>Chiloscyllium</taxon>
    </lineage>
</organism>
<dbReference type="Pfam" id="PF00041">
    <property type="entry name" value="fn3"/>
    <property type="match status" value="1"/>
</dbReference>
<dbReference type="InterPro" id="IPR036179">
    <property type="entry name" value="Ig-like_dom_sf"/>
</dbReference>
<dbReference type="STRING" id="137246.A0A401SIG1"/>
<dbReference type="FunFam" id="1.10.510.10:FF:000594">
    <property type="entry name" value="Myosin light chain kinase isoform-III"/>
    <property type="match status" value="1"/>
</dbReference>
<keyword evidence="5" id="KW-0393">Immunoglobulin domain</keyword>
<reference evidence="11 12" key="1">
    <citation type="journal article" date="2018" name="Nat. Ecol. Evol.">
        <title>Shark genomes provide insights into elasmobranch evolution and the origin of vertebrates.</title>
        <authorList>
            <person name="Hara Y"/>
            <person name="Yamaguchi K"/>
            <person name="Onimaru K"/>
            <person name="Kadota M"/>
            <person name="Koyanagi M"/>
            <person name="Keeley SD"/>
            <person name="Tatsumi K"/>
            <person name="Tanaka K"/>
            <person name="Motone F"/>
            <person name="Kageyama Y"/>
            <person name="Nozu R"/>
            <person name="Adachi N"/>
            <person name="Nishimura O"/>
            <person name="Nakagawa R"/>
            <person name="Tanegashima C"/>
            <person name="Kiyatake I"/>
            <person name="Matsumoto R"/>
            <person name="Murakumo K"/>
            <person name="Nishida K"/>
            <person name="Terakita A"/>
            <person name="Kuratani S"/>
            <person name="Sato K"/>
            <person name="Hyodo S Kuraku.S."/>
        </authorList>
    </citation>
    <scope>NUCLEOTIDE SEQUENCE [LARGE SCALE GENOMIC DNA]</scope>
</reference>
<dbReference type="InterPro" id="IPR011009">
    <property type="entry name" value="Kinase-like_dom_sf"/>
</dbReference>
<evidence type="ECO:0000256" key="1">
    <source>
        <dbReference type="ARBA" id="ARBA00006692"/>
    </source>
</evidence>
<dbReference type="InterPro" id="IPR003961">
    <property type="entry name" value="FN3_dom"/>
</dbReference>
<feature type="region of interest" description="Disordered" evidence="7">
    <location>
        <begin position="164"/>
        <end position="194"/>
    </location>
</feature>
<comment type="caution">
    <text evidence="11">The sequence shown here is derived from an EMBL/GenBank/DDBJ whole genome shotgun (WGS) entry which is preliminary data.</text>
</comment>
<dbReference type="PRINTS" id="PR00014">
    <property type="entry name" value="FNTYPEIII"/>
</dbReference>
<protein>
    <recommendedName>
        <fullName evidence="13">Myosin light chain kinase, smooth muscle</fullName>
    </recommendedName>
</protein>
<dbReference type="InterPro" id="IPR008271">
    <property type="entry name" value="Ser/Thr_kinase_AS"/>
</dbReference>
<dbReference type="PROSITE" id="PS50835">
    <property type="entry name" value="IG_LIKE"/>
    <property type="match status" value="3"/>
</dbReference>
<dbReference type="FunFam" id="2.60.40.10:FF:000080">
    <property type="entry name" value="Myosin light chain kinase, smooth muscle"/>
    <property type="match status" value="1"/>
</dbReference>
<comment type="similarity">
    <text evidence="1">Belongs to the protein kinase superfamily. CAMK Ser/Thr protein kinase family.</text>
</comment>
<dbReference type="SUPFAM" id="SSF56112">
    <property type="entry name" value="Protein kinase-like (PK-like)"/>
    <property type="match status" value="1"/>
</dbReference>
<dbReference type="SUPFAM" id="SSF49265">
    <property type="entry name" value="Fibronectin type III"/>
    <property type="match status" value="1"/>
</dbReference>
<feature type="binding site" evidence="6">
    <location>
        <position position="483"/>
    </location>
    <ligand>
        <name>ATP</name>
        <dbReference type="ChEBI" id="CHEBI:30616"/>
    </ligand>
</feature>
<evidence type="ECO:0000256" key="7">
    <source>
        <dbReference type="SAM" id="MobiDB-lite"/>
    </source>
</evidence>
<dbReference type="OMA" id="KWKKTGQ"/>
<dbReference type="Gene3D" id="3.30.200.20">
    <property type="entry name" value="Phosphorylase Kinase, domain 1"/>
    <property type="match status" value="1"/>
</dbReference>
<accession>A0A401SIG1</accession>
<dbReference type="PANTHER" id="PTHR47633">
    <property type="entry name" value="IMMUNOGLOBULIN"/>
    <property type="match status" value="1"/>
</dbReference>
<dbReference type="PANTHER" id="PTHR47633:SF9">
    <property type="entry name" value="NON-SPECIFIC SERINE_THREONINE PROTEIN KINASE"/>
    <property type="match status" value="1"/>
</dbReference>
<feature type="domain" description="Ig-like" evidence="9">
    <location>
        <begin position="65"/>
        <end position="150"/>
    </location>
</feature>
<dbReference type="SMART" id="SM00408">
    <property type="entry name" value="IGc2"/>
    <property type="match status" value="3"/>
</dbReference>
<feature type="compositionally biased region" description="Polar residues" evidence="7">
    <location>
        <begin position="759"/>
        <end position="773"/>
    </location>
</feature>
<dbReference type="InterPro" id="IPR013098">
    <property type="entry name" value="Ig_I-set"/>
</dbReference>
<dbReference type="SMART" id="SM00060">
    <property type="entry name" value="FN3"/>
    <property type="match status" value="1"/>
</dbReference>
<dbReference type="PROSITE" id="PS00108">
    <property type="entry name" value="PROTEIN_KINASE_ST"/>
    <property type="match status" value="1"/>
</dbReference>
<dbReference type="PROSITE" id="PS50011">
    <property type="entry name" value="PROTEIN_KINASE_DOM"/>
    <property type="match status" value="1"/>
</dbReference>
<dbReference type="EMBL" id="BEZZ01000288">
    <property type="protein sequence ID" value="GCC30188.1"/>
    <property type="molecule type" value="Genomic_DNA"/>
</dbReference>
<dbReference type="GO" id="GO:0005524">
    <property type="term" value="F:ATP binding"/>
    <property type="evidence" value="ECO:0007669"/>
    <property type="project" value="UniProtKB-UniRule"/>
</dbReference>
<dbReference type="AlphaFoldDB" id="A0A401SIG1"/>
<feature type="domain" description="Protein kinase" evidence="8">
    <location>
        <begin position="454"/>
        <end position="709"/>
    </location>
</feature>
<evidence type="ECO:0008006" key="13">
    <source>
        <dbReference type="Google" id="ProtNLM"/>
    </source>
</evidence>
<dbReference type="CDD" id="cd14103">
    <property type="entry name" value="STKc_MLCK"/>
    <property type="match status" value="1"/>
</dbReference>
<sequence length="888" mass="98883">MDSDGVTEKEGEQNMRYVSTLHIRLQKPCRQPGVRKEAADKAVSPAKLGTGAQRSDADSISAECPVFIQPLTDVTVDESSTITLQAKITGTPPITITWFLNGKTAKFGRSSFSNGVAQWVVEDCLPEDSGIYGCVAENDAGRTSSSAIVTVRDFETLQRLNPLPKQMRNTNCDSRIGDSQTVPEENRHGAGAKAEMVQFSTLNVVSIQEERHSTKDRSLPKDSSPSRKKLSSKPAEPPELVDPQRYLEVKAGQEAELYVGIVGTPPIAATWLKQKDQILNSSRTSVDTTDTGTKLVIKDVQMSDAGHYTLVVKDRNGNVQHQISLAVIDRPEPPSGRPCVSEMCKSSLTLSWSGPCYDGGSAIKFYIIEVKEAGELEWRRLTDLCSNTSYQVNSLKPGREYRFRIYAVNSCGISEVGEESKPVKLTDVEEKEEEKEELGSHVTINASQKLTDFYIQQECLGVGTFGKVYKLLQKSTGKTRAGKFYKARTMKDKKSARNEIEIMNCLHHPKLVQCLDAFESRTEIVMVMEYISGGELFERIVDEDFELTEPTCVVYVRQILAGLQFMHQQSIVHLDLKPENIVCVDKNGTLIKIIDFGLARKLDCNGSTKVMFGTPEFVAPEVINYDPIGFTTDTWSIGVICYILLSGLSPFQGDTDPETLTNVTAVSWEFDEEAFAEISENAKNFISSLLQKNMRRRLTCEECLNHPWLQSTEQGVAKTLSKERMKRFLAKQKWKKAGKALLALKRLALPLNKPDNAESAPTSQDKSVLSPTHQQEVLSSLDEQIQRKPFFSKTLQDLDELEGSASCLQCHIEGYPDPEVIWYKNEDPLTESSHFQIDYQEDGSCSLIITNVTQMDSGYYTCKAMNALGEETSSATLTVYPLDVIQRS</sequence>
<gene>
    <name evidence="11" type="ORF">chiPu_0008636</name>
</gene>
<dbReference type="Gene3D" id="1.10.510.10">
    <property type="entry name" value="Transferase(Phosphotransferase) domain 1"/>
    <property type="match status" value="1"/>
</dbReference>
<keyword evidence="2" id="KW-0677">Repeat</keyword>
<feature type="domain" description="Ig-like" evidence="9">
    <location>
        <begin position="789"/>
        <end position="878"/>
    </location>
</feature>
<dbReference type="SUPFAM" id="SSF48726">
    <property type="entry name" value="Immunoglobulin"/>
    <property type="match status" value="3"/>
</dbReference>
<dbReference type="InterPro" id="IPR013783">
    <property type="entry name" value="Ig-like_fold"/>
</dbReference>
<dbReference type="Gene3D" id="2.60.40.10">
    <property type="entry name" value="Immunoglobulins"/>
    <property type="match status" value="4"/>
</dbReference>
<evidence type="ECO:0000256" key="2">
    <source>
        <dbReference type="ARBA" id="ARBA00022737"/>
    </source>
</evidence>
<evidence type="ECO:0000256" key="3">
    <source>
        <dbReference type="ARBA" id="ARBA00022741"/>
    </source>
</evidence>
<keyword evidence="3 6" id="KW-0547">Nucleotide-binding</keyword>
<dbReference type="FunFam" id="2.60.40.10:FF:000107">
    <property type="entry name" value="Myosin, light chain kinase a"/>
    <property type="match status" value="2"/>
</dbReference>
<dbReference type="InterPro" id="IPR000719">
    <property type="entry name" value="Prot_kinase_dom"/>
</dbReference>
<evidence type="ECO:0000259" key="9">
    <source>
        <dbReference type="PROSITE" id="PS50835"/>
    </source>
</evidence>
<feature type="compositionally biased region" description="Basic and acidic residues" evidence="7">
    <location>
        <begin position="208"/>
        <end position="220"/>
    </location>
</feature>
<dbReference type="GO" id="GO:0003007">
    <property type="term" value="P:heart morphogenesis"/>
    <property type="evidence" value="ECO:0007669"/>
    <property type="project" value="UniProtKB-ARBA"/>
</dbReference>
<keyword evidence="12" id="KW-1185">Reference proteome</keyword>
<dbReference type="Pfam" id="PF00069">
    <property type="entry name" value="Pkinase"/>
    <property type="match status" value="1"/>
</dbReference>
<feature type="domain" description="Fibronectin type-III" evidence="10">
    <location>
        <begin position="330"/>
        <end position="429"/>
    </location>
</feature>
<evidence type="ECO:0000259" key="10">
    <source>
        <dbReference type="PROSITE" id="PS50853"/>
    </source>
</evidence>